<dbReference type="GeneID" id="80532796"/>
<accession>F8TC34</accession>
<name>F8TC34_9ALPH</name>
<organism evidence="1 3">
    <name type="scientific">Gallid alphaherpesvirus 3</name>
    <dbReference type="NCBI Taxonomy" id="35250"/>
    <lineage>
        <taxon>Viruses</taxon>
        <taxon>Duplodnaviria</taxon>
        <taxon>Heunggongvirae</taxon>
        <taxon>Peploviricota</taxon>
        <taxon>Herviviricetes</taxon>
        <taxon>Herpesvirales</taxon>
        <taxon>Orthoherpesviridae</taxon>
        <taxon>Alphaherpesvirinae</taxon>
        <taxon>Mardivirus</taxon>
        <taxon>Mardivirus gallidalpha3</taxon>
    </lineage>
</organism>
<dbReference type="RefSeq" id="YP_010795636.1">
    <property type="nucleotide sequence ID" value="NC_075702.1"/>
</dbReference>
<evidence type="ECO:0000313" key="2">
    <source>
        <dbReference type="EMBL" id="QEY02334.1"/>
    </source>
</evidence>
<gene>
    <name evidence="1" type="primary">LORF7</name>
</gene>
<dbReference type="EMBL" id="MH939248">
    <property type="protein sequence ID" value="QEY02334.1"/>
    <property type="molecule type" value="Genomic_DNA"/>
</dbReference>
<proteinExistence type="predicted"/>
<dbReference type="EMBL" id="HQ840738">
    <property type="protein sequence ID" value="AEI00245.1"/>
    <property type="molecule type" value="Genomic_DNA"/>
</dbReference>
<keyword evidence="3" id="KW-1185">Reference proteome</keyword>
<dbReference type="KEGG" id="vg:80532796"/>
<reference evidence="2" key="2">
    <citation type="submission" date="2018-09" db="EMBL/GenBank/DDBJ databases">
        <title>Genomic sequence analysis of Gallid alphaherpesvirus 3 strain 301B/1.</title>
        <authorList>
            <person name="Kim T."/>
            <person name="Volkening J.D."/>
            <person name="Spatz S.J."/>
        </authorList>
    </citation>
    <scope>NUCLEOTIDE SEQUENCE</scope>
    <source>
        <strain evidence="2">301B/1</strain>
    </source>
</reference>
<evidence type="ECO:0000313" key="3">
    <source>
        <dbReference type="Proteomes" id="UP000095860"/>
    </source>
</evidence>
<protein>
    <submittedName>
        <fullName evidence="1">LORF7 protein</fullName>
    </submittedName>
</protein>
<sequence length="52" mass="5697">MASSPVISAANLRNLRESSFQDILSHLTEVRHKMNPTKFWASIAASGLPVCL</sequence>
<reference evidence="1 3" key="1">
    <citation type="journal article" date="2011" name="Virus Genes">
        <title>Comparative genomic sequence analysis of the Marek's disease vaccine strain SB-1.</title>
        <authorList>
            <person name="Spatz S.J."/>
            <person name="Schat K.A."/>
        </authorList>
    </citation>
    <scope>NUCLEOTIDE SEQUENCE [LARGE SCALE GENOMIC DNA]</scope>
    <source>
        <strain evidence="1">SB-1</strain>
    </source>
</reference>
<evidence type="ECO:0000313" key="1">
    <source>
        <dbReference type="EMBL" id="AEI00245.1"/>
    </source>
</evidence>
<dbReference type="Proteomes" id="UP000095860">
    <property type="component" value="Segment"/>
</dbReference>